<gene>
    <name evidence="1" type="ORF">BGO89_05915</name>
</gene>
<comment type="caution">
    <text evidence="1">The sequence shown here is derived from an EMBL/GenBank/DDBJ whole genome shotgun (WGS) entry which is preliminary data.</text>
</comment>
<reference evidence="1 2" key="1">
    <citation type="submission" date="2016-09" db="EMBL/GenBank/DDBJ databases">
        <title>Genome-resolved meta-omics ties microbial dynamics to process performance in biotechnology for thiocyanate degradation.</title>
        <authorList>
            <person name="Kantor R.S."/>
            <person name="Huddy R.J."/>
            <person name="Iyer R."/>
            <person name="Thomas B.C."/>
            <person name="Brown C.T."/>
            <person name="Anantharaman K."/>
            <person name="Tringe S."/>
            <person name="Hettich R.L."/>
            <person name="Harrison S.T."/>
            <person name="Banfield J.F."/>
        </authorList>
    </citation>
    <scope>NUCLEOTIDE SEQUENCE [LARGE SCALE GENOMIC DNA]</scope>
    <source>
        <strain evidence="1">59-99</strain>
    </source>
</reference>
<organism evidence="1 2">
    <name type="scientific">Candidatus Kapaibacterium thiocyanatum</name>
    <dbReference type="NCBI Taxonomy" id="1895771"/>
    <lineage>
        <taxon>Bacteria</taxon>
        <taxon>Pseudomonadati</taxon>
        <taxon>Candidatus Kapaibacteriota</taxon>
        <taxon>Candidatus Kapaibacteriia</taxon>
        <taxon>Candidatus Kapaibacteriales</taxon>
        <taxon>Candidatus Kapaibacteriaceae</taxon>
        <taxon>Candidatus Kapaibacterium</taxon>
    </lineage>
</organism>
<protein>
    <submittedName>
        <fullName evidence="1">Uncharacterized protein</fullName>
    </submittedName>
</protein>
<accession>A0A1M3KZF1</accession>
<dbReference type="STRING" id="1895771.BGO89_05915"/>
<evidence type="ECO:0000313" key="2">
    <source>
        <dbReference type="Proteomes" id="UP000184233"/>
    </source>
</evidence>
<dbReference type="Proteomes" id="UP000184233">
    <property type="component" value="Unassembled WGS sequence"/>
</dbReference>
<dbReference type="AlphaFoldDB" id="A0A1M3KZF1"/>
<evidence type="ECO:0000313" key="1">
    <source>
        <dbReference type="EMBL" id="OJX57936.1"/>
    </source>
</evidence>
<proteinExistence type="predicted"/>
<sequence>MMMKPTIHERIASRMLRFVMVAIVTVTGMMTNPLMAQESPYATPCDPCQETGIIPWTSVTEQSASVSVGTDCSFTIYYKARRCGDCYEVKIDRIVNTTSPACDWLTQEEAASLVIGGMLRNELIGAPTIPQTVQDGVHCVKIIKPRCWRRVVSPNDCTGDGSYAPGTIVGCSSDDCCTNVLWVERDWCNGLRFLDLDASAYPFKHDVSFDAPASAENVVWIDWISQFEPLRCNFCGVSQPPGKCIAGCYEHLMARYNYLMQRFLQKLSKP</sequence>
<name>A0A1M3KZF1_9BACT</name>
<dbReference type="EMBL" id="MKVH01000020">
    <property type="protein sequence ID" value="OJX57936.1"/>
    <property type="molecule type" value="Genomic_DNA"/>
</dbReference>